<reference evidence="4 5" key="1">
    <citation type="journal article" date="2011" name="J. Bacteriol.">
        <title>Complete Genome Sequence of the Aerobic Marine Methanotroph Methylomonas methanica MC09.</title>
        <authorList>
            <person name="Boden R."/>
            <person name="Cunliffe M."/>
            <person name="Scanlan J."/>
            <person name="Moussard H."/>
            <person name="Kits K.D."/>
            <person name="Klotz M.G."/>
            <person name="Jetten M.S."/>
            <person name="Vuilleumier S."/>
            <person name="Han J."/>
            <person name="Peters L."/>
            <person name="Mikhailova N."/>
            <person name="Teshima H."/>
            <person name="Tapia R."/>
            <person name="Kyrpides N."/>
            <person name="Ivanova N."/>
            <person name="Pagani I."/>
            <person name="Cheng J.F."/>
            <person name="Goodwin L."/>
            <person name="Han C."/>
            <person name="Hauser L."/>
            <person name="Land M.L."/>
            <person name="Lapidus A."/>
            <person name="Lucas S."/>
            <person name="Pitluck S."/>
            <person name="Woyke T."/>
            <person name="Stein L."/>
            <person name="Murrell J.C."/>
        </authorList>
    </citation>
    <scope>NUCLEOTIDE SEQUENCE [LARGE SCALE GENOMIC DNA]</scope>
    <source>
        <strain evidence="4 5">MC09</strain>
    </source>
</reference>
<dbReference type="PANTHER" id="PTHR43420:SF47">
    <property type="entry name" value="N-ACETYLTRANSFERASE DOMAIN-CONTAINING PROTEIN"/>
    <property type="match status" value="1"/>
</dbReference>
<protein>
    <submittedName>
        <fullName evidence="4">GCN5-related N-acetyltransferase</fullName>
    </submittedName>
</protein>
<keyword evidence="1 4" id="KW-0808">Transferase</keyword>
<dbReference type="GO" id="GO:0016747">
    <property type="term" value="F:acyltransferase activity, transferring groups other than amino-acyl groups"/>
    <property type="evidence" value="ECO:0007669"/>
    <property type="project" value="InterPro"/>
</dbReference>
<organism evidence="4 5">
    <name type="scientific">Methylomonas methanica (strain DSM 25384 / MC09)</name>
    <dbReference type="NCBI Taxonomy" id="857087"/>
    <lineage>
        <taxon>Bacteria</taxon>
        <taxon>Pseudomonadati</taxon>
        <taxon>Pseudomonadota</taxon>
        <taxon>Gammaproteobacteria</taxon>
        <taxon>Methylococcales</taxon>
        <taxon>Methylococcaceae</taxon>
        <taxon>Methylomonas</taxon>
    </lineage>
</organism>
<dbReference type="STRING" id="857087.Metme_2081"/>
<reference key="2">
    <citation type="submission" date="2011-05" db="EMBL/GenBank/DDBJ databases">
        <title>Complete genome sequence of the aerobic marine methanotroph Methylomonas methanica MC09.</title>
        <authorList>
            <person name="Boden R."/>
            <person name="Cunliffe M."/>
            <person name="Scanlan J."/>
            <person name="Moussard H."/>
            <person name="Kits K.D."/>
            <person name="Klotz M."/>
            <person name="Jetten M."/>
            <person name="Vuilleumier S."/>
            <person name="Han J."/>
            <person name="Peters L."/>
            <person name="Mikhailova N."/>
            <person name="Teshima H."/>
            <person name="Tapia R."/>
            <person name="Kyrpides N."/>
            <person name="Ivanova N."/>
            <person name="Pagani I."/>
            <person name="Cheng J.-F."/>
            <person name="Goodwin L."/>
            <person name="Han C."/>
            <person name="Hauser L."/>
            <person name="Land M."/>
            <person name="Lapidus A."/>
            <person name="Lucas S."/>
            <person name="Pitluck S."/>
            <person name="Woyke T."/>
            <person name="Stein L.Y."/>
            <person name="Murrell C."/>
        </authorList>
    </citation>
    <scope>NUCLEOTIDE SEQUENCE</scope>
    <source>
        <strain>MC09</strain>
    </source>
</reference>
<evidence type="ECO:0000259" key="3">
    <source>
        <dbReference type="PROSITE" id="PS51186"/>
    </source>
</evidence>
<reference evidence="5" key="3">
    <citation type="submission" date="2011-05" db="EMBL/GenBank/DDBJ databases">
        <title>Complete sequence of Methylomonas methanica MC09.</title>
        <authorList>
            <consortium name="US DOE Joint Genome Institute"/>
            <person name="Lucas S."/>
            <person name="Han J."/>
            <person name="Lapidus A."/>
            <person name="Cheng J.-F."/>
            <person name="Goodwin L."/>
            <person name="Pitluck S."/>
            <person name="Peters L."/>
            <person name="Mikhailova N."/>
            <person name="Teshima H."/>
            <person name="Han C."/>
            <person name="Tapia R."/>
            <person name="Land M."/>
            <person name="Hauser L."/>
            <person name="Kyrpides N."/>
            <person name="Ivanova N."/>
            <person name="Pagani I."/>
            <person name="Stein L."/>
            <person name="Woyke T."/>
        </authorList>
    </citation>
    <scope>NUCLEOTIDE SEQUENCE [LARGE SCALE GENOMIC DNA]</scope>
    <source>
        <strain evidence="5">MC09</strain>
    </source>
</reference>
<evidence type="ECO:0000256" key="1">
    <source>
        <dbReference type="ARBA" id="ARBA00022679"/>
    </source>
</evidence>
<dbReference type="InterPro" id="IPR050680">
    <property type="entry name" value="YpeA/RimI_acetyltransf"/>
</dbReference>
<dbReference type="HOGENOM" id="CLU_013985_18_4_6"/>
<dbReference type="OrthoDB" id="9799601at2"/>
<dbReference type="Proteomes" id="UP000008888">
    <property type="component" value="Chromosome"/>
</dbReference>
<dbReference type="RefSeq" id="WP_013818730.1">
    <property type="nucleotide sequence ID" value="NC_015572.1"/>
</dbReference>
<feature type="domain" description="N-acetyltransferase" evidence="3">
    <location>
        <begin position="17"/>
        <end position="181"/>
    </location>
</feature>
<dbReference type="Pfam" id="PF13673">
    <property type="entry name" value="Acetyltransf_10"/>
    <property type="match status" value="1"/>
</dbReference>
<name>G0A636_METMM</name>
<evidence type="ECO:0000313" key="5">
    <source>
        <dbReference type="Proteomes" id="UP000008888"/>
    </source>
</evidence>
<gene>
    <name evidence="4" type="ordered locus">Metme_2081</name>
</gene>
<keyword evidence="5" id="KW-1185">Reference proteome</keyword>
<proteinExistence type="predicted"/>
<dbReference type="InterPro" id="IPR000182">
    <property type="entry name" value="GNAT_dom"/>
</dbReference>
<accession>G0A636</accession>
<sequence length="185" mass="21389">MQAINDISERHAEVIGLKVRRVTEPAAIETVSRLAGDIWRDHYKPIIGERQVEYMLNRFQSPDAISKQIAVGYQYFLLFCNARPSGYFAWLADTEDQSLHISKLYIDKPQQRSGLGRRIISVAEQHCRTQNFRYIWLTVNRHNQFAVDFYLRNGFVNSGAVVQDIGDGFVMDDYRMVKVLSVAEQ</sequence>
<dbReference type="InterPro" id="IPR016181">
    <property type="entry name" value="Acyl_CoA_acyltransferase"/>
</dbReference>
<dbReference type="PANTHER" id="PTHR43420">
    <property type="entry name" value="ACETYLTRANSFERASE"/>
    <property type="match status" value="1"/>
</dbReference>
<evidence type="ECO:0000313" key="4">
    <source>
        <dbReference type="EMBL" id="AEG00486.1"/>
    </source>
</evidence>
<dbReference type="KEGG" id="mmt:Metme_2081"/>
<dbReference type="CDD" id="cd04301">
    <property type="entry name" value="NAT_SF"/>
    <property type="match status" value="1"/>
</dbReference>
<dbReference type="Gene3D" id="3.40.630.30">
    <property type="match status" value="1"/>
</dbReference>
<evidence type="ECO:0000256" key="2">
    <source>
        <dbReference type="ARBA" id="ARBA00023315"/>
    </source>
</evidence>
<keyword evidence="2" id="KW-0012">Acyltransferase</keyword>
<dbReference type="eggNOG" id="COG0456">
    <property type="taxonomic scope" value="Bacteria"/>
</dbReference>
<dbReference type="AlphaFoldDB" id="G0A636"/>
<dbReference type="SUPFAM" id="SSF55729">
    <property type="entry name" value="Acyl-CoA N-acyltransferases (Nat)"/>
    <property type="match status" value="1"/>
</dbReference>
<dbReference type="EMBL" id="CP002738">
    <property type="protein sequence ID" value="AEG00486.1"/>
    <property type="molecule type" value="Genomic_DNA"/>
</dbReference>
<dbReference type="PROSITE" id="PS51186">
    <property type="entry name" value="GNAT"/>
    <property type="match status" value="1"/>
</dbReference>